<accession>A0ABR1JUS5</accession>
<reference evidence="2 3" key="1">
    <citation type="submission" date="2024-01" db="EMBL/GenBank/DDBJ databases">
        <title>A draft genome for the cacao thread blight pathogen Marasmiellus scandens.</title>
        <authorList>
            <person name="Baruah I.K."/>
            <person name="Leung J."/>
            <person name="Bukari Y."/>
            <person name="Amoako-Attah I."/>
            <person name="Meinhardt L.W."/>
            <person name="Bailey B.A."/>
            <person name="Cohen S.P."/>
        </authorList>
    </citation>
    <scope>NUCLEOTIDE SEQUENCE [LARGE SCALE GENOMIC DNA]</scope>
    <source>
        <strain evidence="2 3">GH-19</strain>
    </source>
</reference>
<dbReference type="SUPFAM" id="SSF81383">
    <property type="entry name" value="F-box domain"/>
    <property type="match status" value="1"/>
</dbReference>
<dbReference type="PROSITE" id="PS50181">
    <property type="entry name" value="FBOX"/>
    <property type="match status" value="1"/>
</dbReference>
<dbReference type="Pfam" id="PF12937">
    <property type="entry name" value="F-box-like"/>
    <property type="match status" value="1"/>
</dbReference>
<evidence type="ECO:0000313" key="2">
    <source>
        <dbReference type="EMBL" id="KAK7465434.1"/>
    </source>
</evidence>
<keyword evidence="3" id="KW-1185">Reference proteome</keyword>
<evidence type="ECO:0000313" key="3">
    <source>
        <dbReference type="Proteomes" id="UP001498398"/>
    </source>
</evidence>
<dbReference type="SMART" id="SM00256">
    <property type="entry name" value="FBOX"/>
    <property type="match status" value="1"/>
</dbReference>
<dbReference type="InterPro" id="IPR001810">
    <property type="entry name" value="F-box_dom"/>
</dbReference>
<dbReference type="InterPro" id="IPR036047">
    <property type="entry name" value="F-box-like_dom_sf"/>
</dbReference>
<dbReference type="Proteomes" id="UP001498398">
    <property type="component" value="Unassembled WGS sequence"/>
</dbReference>
<comment type="caution">
    <text evidence="2">The sequence shown here is derived from an EMBL/GenBank/DDBJ whole genome shotgun (WGS) entry which is preliminary data.</text>
</comment>
<dbReference type="Gene3D" id="1.20.1280.50">
    <property type="match status" value="1"/>
</dbReference>
<gene>
    <name evidence="2" type="ORF">VKT23_005412</name>
</gene>
<name>A0ABR1JUS5_9AGAR</name>
<sequence length="242" mass="27632">MAHPTIFCPLDNMPQEVVLHILSYLDLPDLASLSQISSHLAELASDPLLHKNRLRIIAPSRIQHSLFGQSAQGIALRPTIIDLVHRGVFKGLGIERRYTQGVYLYTQRSVIHYETSVKLERRHAGNVVNTYLRRRKNATNQGFLITLHQSQILPDVESSCLRVSRTLLPVMRKLKWSFQRDRMAKMVRDGTVCTIPNMGSLEAFAQWLENRGKGIVQESERVRLALCPGIGKRVQFYEDLHD</sequence>
<feature type="domain" description="F-box" evidence="1">
    <location>
        <begin position="7"/>
        <end position="53"/>
    </location>
</feature>
<proteinExistence type="predicted"/>
<protein>
    <recommendedName>
        <fullName evidence="1">F-box domain-containing protein</fullName>
    </recommendedName>
</protein>
<evidence type="ECO:0000259" key="1">
    <source>
        <dbReference type="PROSITE" id="PS50181"/>
    </source>
</evidence>
<dbReference type="EMBL" id="JBANRG010000006">
    <property type="protein sequence ID" value="KAK7465434.1"/>
    <property type="molecule type" value="Genomic_DNA"/>
</dbReference>
<organism evidence="2 3">
    <name type="scientific">Marasmiellus scandens</name>
    <dbReference type="NCBI Taxonomy" id="2682957"/>
    <lineage>
        <taxon>Eukaryota</taxon>
        <taxon>Fungi</taxon>
        <taxon>Dikarya</taxon>
        <taxon>Basidiomycota</taxon>
        <taxon>Agaricomycotina</taxon>
        <taxon>Agaricomycetes</taxon>
        <taxon>Agaricomycetidae</taxon>
        <taxon>Agaricales</taxon>
        <taxon>Marasmiineae</taxon>
        <taxon>Omphalotaceae</taxon>
        <taxon>Marasmiellus</taxon>
    </lineage>
</organism>